<dbReference type="PANTHER" id="PTHR43808">
    <property type="entry name" value="ACETYLORNITHINE DEACETYLASE"/>
    <property type="match status" value="1"/>
</dbReference>
<keyword evidence="5" id="KW-1185">Reference proteome</keyword>
<dbReference type="Proteomes" id="UP000070560">
    <property type="component" value="Chromosome"/>
</dbReference>
<dbReference type="Gene3D" id="3.40.630.10">
    <property type="entry name" value="Zn peptidases"/>
    <property type="match status" value="1"/>
</dbReference>
<dbReference type="AlphaFoldDB" id="A0A7U4TIL7"/>
<evidence type="ECO:0000256" key="2">
    <source>
        <dbReference type="ARBA" id="ARBA00022801"/>
    </source>
</evidence>
<dbReference type="KEGG" id="daw:HS1_002347"/>
<dbReference type="SUPFAM" id="SSF55031">
    <property type="entry name" value="Bacterial exopeptidase dimerisation domain"/>
    <property type="match status" value="1"/>
</dbReference>
<dbReference type="Pfam" id="PF01546">
    <property type="entry name" value="Peptidase_M20"/>
    <property type="match status" value="1"/>
</dbReference>
<dbReference type="OrthoDB" id="5486471at2"/>
<accession>A0A7U4TIL7</accession>
<name>A0A7U4TIL7_DESA2</name>
<evidence type="ECO:0000256" key="1">
    <source>
        <dbReference type="ARBA" id="ARBA00022723"/>
    </source>
</evidence>
<dbReference type="InterPro" id="IPR011650">
    <property type="entry name" value="Peptidase_M20_dimer"/>
</dbReference>
<dbReference type="Pfam" id="PF07687">
    <property type="entry name" value="M20_dimer"/>
    <property type="match status" value="1"/>
</dbReference>
<feature type="domain" description="Peptidase M20 dimerisation" evidence="3">
    <location>
        <begin position="158"/>
        <end position="260"/>
    </location>
</feature>
<evidence type="ECO:0000313" key="5">
    <source>
        <dbReference type="Proteomes" id="UP000070560"/>
    </source>
</evidence>
<dbReference type="SUPFAM" id="SSF53187">
    <property type="entry name" value="Zn-dependent exopeptidases"/>
    <property type="match status" value="1"/>
</dbReference>
<evidence type="ECO:0000313" key="4">
    <source>
        <dbReference type="EMBL" id="AMM42129.1"/>
    </source>
</evidence>
<dbReference type="GO" id="GO:0046872">
    <property type="term" value="F:metal ion binding"/>
    <property type="evidence" value="ECO:0007669"/>
    <property type="project" value="UniProtKB-KW"/>
</dbReference>
<sequence length="352" mass="39455">MVQDDKREIIQLLLTLLSIPSPSGEEMPLLQWIETYLYNCDFKTYWQKVTDNRANLCAYRGHPQYLIATHVDTVPAWGHPYAFSPKIEGGKIWGRGAIDTKGQLAALLKAIKETDASCAIALFIDEEEEGLGSEKYIPPFSFKGAVVLEPTNLSLAIAEAGNIEIYLKIKGKAAHGALFGRGKNAIEVFCDFYQRLKLLPDLQYSHSFFKYSGINIGRIKGGIDCQLVAEDCEAEIDIPVLPGNDLEKVWQEIKDLLNEFPLTWELKSFDAPWEISPQEQVVKRLVECIEAEMFVSFSGMNAWTDAANLFKKGIPSVVFGVGDLALAHTADEHVDIEEVLKLSRILKRFLEV</sequence>
<keyword evidence="2" id="KW-0378">Hydrolase</keyword>
<dbReference type="PANTHER" id="PTHR43808:SF25">
    <property type="entry name" value="PEPTIDASE M20 DIMERISATION DOMAIN-CONTAINING PROTEIN"/>
    <property type="match status" value="1"/>
</dbReference>
<dbReference type="Gene3D" id="3.30.70.360">
    <property type="match status" value="1"/>
</dbReference>
<reference evidence="4 5" key="1">
    <citation type="submission" date="2015-10" db="EMBL/GenBank/DDBJ databases">
        <title>Candidatus Desulfofervidus auxilii, a hydrogenotrophic sulfate-reducing bacterium involved in the thermophilic anaerobic oxidation of methane.</title>
        <authorList>
            <person name="Krukenberg V."/>
            <person name="Richter M."/>
            <person name="Wegener G."/>
        </authorList>
    </citation>
    <scope>NUCLEOTIDE SEQUENCE [LARGE SCALE GENOMIC DNA]</scope>
    <source>
        <strain evidence="4 5">HS1</strain>
    </source>
</reference>
<dbReference type="GO" id="GO:0016787">
    <property type="term" value="F:hydrolase activity"/>
    <property type="evidence" value="ECO:0007669"/>
    <property type="project" value="UniProtKB-KW"/>
</dbReference>
<dbReference type="EMBL" id="CP013015">
    <property type="protein sequence ID" value="AMM42129.1"/>
    <property type="molecule type" value="Genomic_DNA"/>
</dbReference>
<protein>
    <submittedName>
        <fullName evidence="4">Peptidase M20</fullName>
    </submittedName>
</protein>
<evidence type="ECO:0000259" key="3">
    <source>
        <dbReference type="Pfam" id="PF07687"/>
    </source>
</evidence>
<dbReference type="RefSeq" id="WP_066065768.1">
    <property type="nucleotide sequence ID" value="NZ_CP013015.1"/>
</dbReference>
<dbReference type="InterPro" id="IPR002933">
    <property type="entry name" value="Peptidase_M20"/>
</dbReference>
<proteinExistence type="predicted"/>
<dbReference type="InterPro" id="IPR036264">
    <property type="entry name" value="Bact_exopeptidase_dim_dom"/>
</dbReference>
<gene>
    <name evidence="4" type="ORF">HS1_002347</name>
</gene>
<keyword evidence="1" id="KW-0479">Metal-binding</keyword>
<dbReference type="InterPro" id="IPR050072">
    <property type="entry name" value="Peptidase_M20A"/>
</dbReference>
<organism evidence="4 5">
    <name type="scientific">Desulfofervidus auxilii</name>
    <dbReference type="NCBI Taxonomy" id="1621989"/>
    <lineage>
        <taxon>Bacteria</taxon>
        <taxon>Pseudomonadati</taxon>
        <taxon>Thermodesulfobacteriota</taxon>
        <taxon>Candidatus Desulfofervidia</taxon>
        <taxon>Candidatus Desulfofervidales</taxon>
        <taxon>Candidatus Desulfofervidaceae</taxon>
        <taxon>Candidatus Desulfofervidus</taxon>
    </lineage>
</organism>